<dbReference type="InterPro" id="IPR036188">
    <property type="entry name" value="FAD/NAD-bd_sf"/>
</dbReference>
<feature type="non-terminal residue" evidence="6">
    <location>
        <position position="572"/>
    </location>
</feature>
<dbReference type="Proteomes" id="UP001497623">
    <property type="component" value="Unassembled WGS sequence"/>
</dbReference>
<comment type="similarity">
    <text evidence="2">Belongs to the GMC oxidoreductase family.</text>
</comment>
<evidence type="ECO:0000313" key="6">
    <source>
        <dbReference type="EMBL" id="CAL4094385.1"/>
    </source>
</evidence>
<comment type="caution">
    <text evidence="6">The sequence shown here is derived from an EMBL/GenBank/DDBJ whole genome shotgun (WGS) entry which is preliminary data.</text>
</comment>
<organism evidence="6 7">
    <name type="scientific">Meganyctiphanes norvegica</name>
    <name type="common">Northern krill</name>
    <name type="synonym">Thysanopoda norvegica</name>
    <dbReference type="NCBI Taxonomy" id="48144"/>
    <lineage>
        <taxon>Eukaryota</taxon>
        <taxon>Metazoa</taxon>
        <taxon>Ecdysozoa</taxon>
        <taxon>Arthropoda</taxon>
        <taxon>Crustacea</taxon>
        <taxon>Multicrustacea</taxon>
        <taxon>Malacostraca</taxon>
        <taxon>Eumalacostraca</taxon>
        <taxon>Eucarida</taxon>
        <taxon>Euphausiacea</taxon>
        <taxon>Euphausiidae</taxon>
        <taxon>Meganyctiphanes</taxon>
    </lineage>
</organism>
<evidence type="ECO:0000256" key="2">
    <source>
        <dbReference type="ARBA" id="ARBA00010790"/>
    </source>
</evidence>
<dbReference type="GO" id="GO:0050660">
    <property type="term" value="F:flavin adenine dinucleotide binding"/>
    <property type="evidence" value="ECO:0007669"/>
    <property type="project" value="InterPro"/>
</dbReference>
<dbReference type="EMBL" id="CAXKWB010009345">
    <property type="protein sequence ID" value="CAL4094385.1"/>
    <property type="molecule type" value="Genomic_DNA"/>
</dbReference>
<sequence>MSKLPIPNAAFFLIWQTEIRLISNSRFESAQDLSFCSLVVPGLNIGYNLLITYFPFVSWLFIRKSPKSLPAKYTLATRGRPYLVVANWPQPYKILRMNRPHVSRRRFLVGPYGPVRVQRSAKDFLISASIGDKPPNGYALIKDFSKEVKVIHKKGTSWKFWQYQMSTNILNILDNTVESFTEMNPPFQFASSLYGNRIKLAVKDHFCKTFYGVIYGKIKLKIPFKCILQEMVLDIKRNTLVKTLESGPSKMALVKREVILCAGAVESPHLLMLSGVGPEEHLKQHGIPVIQHLPGVGQNLQDHPTIWNLAWTVTPGNALNMLTLINPLSVSQYTKSKTGPLSAPFGMEGLAWMVGEKDSEWPELQFLFLSFTPAMDSGLLLQKVIGFNKEFFDGHFRDIRGREGFQIGPMLTRPQSRGSITLKSSNPWDKPLIDPNYLSHPDDVRLFVKGIKFARSIGNTSVLRDGFGAKFNSKPLPGCEHLVLESDEYWGCFARHSASTTYHPAGTCKMGPQSDPDSVVDNKLRVRGVHGLRVIDASIMPLVTTGNLNAPCIMIAERGADFIKEDYGLSII</sequence>
<dbReference type="SUPFAM" id="SSF51905">
    <property type="entry name" value="FAD/NAD(P)-binding domain"/>
    <property type="match status" value="1"/>
</dbReference>
<dbReference type="Pfam" id="PF00732">
    <property type="entry name" value="GMC_oxred_N"/>
    <property type="match status" value="1"/>
</dbReference>
<dbReference type="Pfam" id="PF05199">
    <property type="entry name" value="GMC_oxred_C"/>
    <property type="match status" value="1"/>
</dbReference>
<name>A0AAV2QP05_MEGNR</name>
<evidence type="ECO:0000256" key="1">
    <source>
        <dbReference type="ARBA" id="ARBA00001974"/>
    </source>
</evidence>
<evidence type="ECO:0000256" key="3">
    <source>
        <dbReference type="ARBA" id="ARBA00022630"/>
    </source>
</evidence>
<dbReference type="InterPro" id="IPR000172">
    <property type="entry name" value="GMC_OxRdtase_N"/>
</dbReference>
<comment type="cofactor">
    <cofactor evidence="1">
        <name>FAD</name>
        <dbReference type="ChEBI" id="CHEBI:57692"/>
    </cofactor>
</comment>
<evidence type="ECO:0000313" key="7">
    <source>
        <dbReference type="Proteomes" id="UP001497623"/>
    </source>
</evidence>
<dbReference type="GO" id="GO:0016614">
    <property type="term" value="F:oxidoreductase activity, acting on CH-OH group of donors"/>
    <property type="evidence" value="ECO:0007669"/>
    <property type="project" value="InterPro"/>
</dbReference>
<dbReference type="PANTHER" id="PTHR11552:SF147">
    <property type="entry name" value="CHOLINE DEHYDROGENASE, MITOCHONDRIAL"/>
    <property type="match status" value="1"/>
</dbReference>
<keyword evidence="3" id="KW-0285">Flavoprotein</keyword>
<protein>
    <recommendedName>
        <fullName evidence="5">Glucose-methanol-choline oxidoreductase N-terminal domain-containing protein</fullName>
    </recommendedName>
</protein>
<evidence type="ECO:0000259" key="5">
    <source>
        <dbReference type="PROSITE" id="PS00624"/>
    </source>
</evidence>
<dbReference type="PROSITE" id="PS00624">
    <property type="entry name" value="GMC_OXRED_2"/>
    <property type="match status" value="1"/>
</dbReference>
<evidence type="ECO:0000256" key="4">
    <source>
        <dbReference type="ARBA" id="ARBA00022827"/>
    </source>
</evidence>
<dbReference type="AlphaFoldDB" id="A0AAV2QP05"/>
<keyword evidence="7" id="KW-1185">Reference proteome</keyword>
<dbReference type="SUPFAM" id="SSF54373">
    <property type="entry name" value="FAD-linked reductases, C-terminal domain"/>
    <property type="match status" value="1"/>
</dbReference>
<dbReference type="Gene3D" id="3.50.50.60">
    <property type="entry name" value="FAD/NAD(P)-binding domain"/>
    <property type="match status" value="2"/>
</dbReference>
<feature type="domain" description="Glucose-methanol-choline oxidoreductase N-terminal" evidence="5">
    <location>
        <begin position="263"/>
        <end position="277"/>
    </location>
</feature>
<dbReference type="InterPro" id="IPR007867">
    <property type="entry name" value="GMC_OxRtase_C"/>
</dbReference>
<reference evidence="6 7" key="1">
    <citation type="submission" date="2024-05" db="EMBL/GenBank/DDBJ databases">
        <authorList>
            <person name="Wallberg A."/>
        </authorList>
    </citation>
    <scope>NUCLEOTIDE SEQUENCE [LARGE SCALE GENOMIC DNA]</scope>
</reference>
<proteinExistence type="inferred from homology"/>
<dbReference type="InterPro" id="IPR012132">
    <property type="entry name" value="GMC_OxRdtase"/>
</dbReference>
<accession>A0AAV2QP05</accession>
<dbReference type="PANTHER" id="PTHR11552">
    <property type="entry name" value="GLUCOSE-METHANOL-CHOLINE GMC OXIDOREDUCTASE"/>
    <property type="match status" value="1"/>
</dbReference>
<gene>
    <name evidence="6" type="ORF">MNOR_LOCUS15137</name>
</gene>
<keyword evidence="4" id="KW-0274">FAD</keyword>